<reference evidence="3" key="1">
    <citation type="submission" date="2020-06" db="EMBL/GenBank/DDBJ databases">
        <title>Legume-microbial interactions unlock mineral nutrients during tropical forest succession.</title>
        <authorList>
            <person name="Epihov D.Z."/>
        </authorList>
    </citation>
    <scope>NUCLEOTIDE SEQUENCE [LARGE SCALE GENOMIC DNA]</scope>
    <source>
        <strain evidence="3">Pan2503</strain>
    </source>
</reference>
<name>A0A7V8SWK9_9BACT</name>
<sequence length="372" mass="40999">DPHQAERRTVAAIRGNTITLDKKLDYMHFGKITFDVDERGEVGMLSRNIVIQASPDADQTLFGGHIMAMLGSKMFVDGVELNRMGQNMHLARYPIHWHLIGDAQGQYIKNSAVHDTYSRCVTVHGTNYLDVENNVTYNNIGHCFFLEDAVEHGNQFVHNLGILTKCHPDAPCVPTNLGPFGSGGGQNFNTAGQNAKDILIPSDNTASTFWITNPDNIYRDNVAAGSEATGFWFALPEHPTGKFEGTEISAKTWPRRTRVREFKGNTAHSNFDSFLFDRGPRPDGHFATGGHISLSNPADASSPQVESVIEDFTGYKNRNGGMWTRGEMHTYKNLKLADNAIGYTHASGNFGQSAFTSRVVDSLFVGETENIG</sequence>
<dbReference type="Proteomes" id="UP000567293">
    <property type="component" value="Unassembled WGS sequence"/>
</dbReference>
<comment type="caution">
    <text evidence="3">The sequence shown here is derived from an EMBL/GenBank/DDBJ whole genome shotgun (WGS) entry which is preliminary data.</text>
</comment>
<evidence type="ECO:0000313" key="4">
    <source>
        <dbReference type="Proteomes" id="UP000567293"/>
    </source>
</evidence>
<dbReference type="InterPro" id="IPR055401">
    <property type="entry name" value="CEMIP_beta-hel_dom"/>
</dbReference>
<dbReference type="SUPFAM" id="SSF51126">
    <property type="entry name" value="Pectin lyase-like"/>
    <property type="match status" value="1"/>
</dbReference>
<accession>A0A7V8SWK9</accession>
<protein>
    <submittedName>
        <fullName evidence="3">Transmembrane domain-containing protein</fullName>
    </submittedName>
</protein>
<dbReference type="Pfam" id="PF24606">
    <property type="entry name" value="CEMIP_beta-hel"/>
    <property type="match status" value="1"/>
</dbReference>
<organism evidence="3 4">
    <name type="scientific">Candidatus Acidiferrum panamense</name>
    <dbReference type="NCBI Taxonomy" id="2741543"/>
    <lineage>
        <taxon>Bacteria</taxon>
        <taxon>Pseudomonadati</taxon>
        <taxon>Acidobacteriota</taxon>
        <taxon>Terriglobia</taxon>
        <taxon>Candidatus Acidiferrales</taxon>
        <taxon>Candidatus Acidiferrum</taxon>
    </lineage>
</organism>
<evidence type="ECO:0000259" key="2">
    <source>
        <dbReference type="Pfam" id="PF24606"/>
    </source>
</evidence>
<feature type="non-terminal residue" evidence="3">
    <location>
        <position position="1"/>
    </location>
</feature>
<keyword evidence="4" id="KW-1185">Reference proteome</keyword>
<dbReference type="PANTHER" id="PTHR46769:SF2">
    <property type="entry name" value="FIBROCYSTIN-L ISOFORM 2 PRECURSOR-RELATED"/>
    <property type="match status" value="1"/>
</dbReference>
<feature type="domain" description="CEMIP beta-helix" evidence="2">
    <location>
        <begin position="62"/>
        <end position="273"/>
    </location>
</feature>
<dbReference type="InterPro" id="IPR011050">
    <property type="entry name" value="Pectin_lyase_fold/virulence"/>
</dbReference>
<evidence type="ECO:0000313" key="3">
    <source>
        <dbReference type="EMBL" id="MBA0084991.1"/>
    </source>
</evidence>
<dbReference type="EMBL" id="JACDQQ010000807">
    <property type="protein sequence ID" value="MBA0084991.1"/>
    <property type="molecule type" value="Genomic_DNA"/>
</dbReference>
<proteinExistence type="predicted"/>
<gene>
    <name evidence="3" type="ORF">HRJ53_08345</name>
</gene>
<keyword evidence="3" id="KW-0472">Membrane</keyword>
<dbReference type="InterPro" id="IPR052387">
    <property type="entry name" value="Fibrocystin"/>
</dbReference>
<dbReference type="PANTHER" id="PTHR46769">
    <property type="entry name" value="POLYCYSTIC KIDNEY AND HEPATIC DISEASE 1 (AUTOSOMAL RECESSIVE)-LIKE 1"/>
    <property type="match status" value="1"/>
</dbReference>
<evidence type="ECO:0000256" key="1">
    <source>
        <dbReference type="ARBA" id="ARBA00022729"/>
    </source>
</evidence>
<keyword evidence="3" id="KW-0812">Transmembrane</keyword>
<keyword evidence="1" id="KW-0732">Signal</keyword>
<dbReference type="AlphaFoldDB" id="A0A7V8SWK9"/>
<feature type="non-terminal residue" evidence="3">
    <location>
        <position position="372"/>
    </location>
</feature>